<dbReference type="InterPro" id="IPR050331">
    <property type="entry name" value="Zinc_finger"/>
</dbReference>
<dbReference type="GO" id="GO:0008270">
    <property type="term" value="F:zinc ion binding"/>
    <property type="evidence" value="ECO:0007669"/>
    <property type="project" value="UniProtKB-KW"/>
</dbReference>
<dbReference type="Ensembl" id="ENSACLT00000087492.1">
    <property type="protein sequence ID" value="ENSACLP00000073708.1"/>
    <property type="gene ID" value="ENSACLG00000035581.1"/>
</dbReference>
<dbReference type="GO" id="GO:0005634">
    <property type="term" value="C:nucleus"/>
    <property type="evidence" value="ECO:0007669"/>
    <property type="project" value="UniProtKB-SubCell"/>
</dbReference>
<dbReference type="GO" id="GO:0010468">
    <property type="term" value="P:regulation of gene expression"/>
    <property type="evidence" value="ECO:0007669"/>
    <property type="project" value="TreeGrafter"/>
</dbReference>
<evidence type="ECO:0000256" key="3">
    <source>
        <dbReference type="ARBA" id="ARBA00022737"/>
    </source>
</evidence>
<sequence length="430" mass="48505">MSEVSVKVDEDVIKQDPALEPLAEPLLIILSPPPPFLPVHGEPALLWSKWLKAFEHYVEALSEKELVDSSKCLLLQNCLGPEGQRIFTTLIQNDTTYAAAISTLTAYFSSDHTTQMHRLKFHQRAQMPGETVDQFVSALEELLRPCSYGHLKDELLLNQLIEKTSYPQLRERLLNGRESLTLTTALVIGKEVETLLNGSQLFDIHEVSVDIGDDLEPPVQRKAKRGRKASNGECFTCPDCQTDFAFVEDLNKHLEVHVKENKGTCPKCDETFGSLEELEVHMAVHQKSYSCSTCGKKFKVEYLTEHMSSHEGEQPQTCSVCGRTFLNKNKLEKHLTIHTGERPHLCSICGNGFPSAASLKLHVHIHTGEKPYQCSQCSKSFRSSSGLRLHSRQHMEVRPSYECPQCGRTYGHEKPVTELLFICLKCCERE</sequence>
<dbReference type="SUPFAM" id="SSF57667">
    <property type="entry name" value="beta-beta-alpha zinc fingers"/>
    <property type="match status" value="3"/>
</dbReference>
<dbReference type="FunFam" id="3.30.160.60:FF:000688">
    <property type="entry name" value="zinc finger protein 197 isoform X1"/>
    <property type="match status" value="1"/>
</dbReference>
<dbReference type="Proteomes" id="UP000265100">
    <property type="component" value="Chromosome 6"/>
</dbReference>
<dbReference type="InterPro" id="IPR013087">
    <property type="entry name" value="Znf_C2H2_type"/>
</dbReference>
<evidence type="ECO:0000259" key="8">
    <source>
        <dbReference type="PROSITE" id="PS50157"/>
    </source>
</evidence>
<keyword evidence="6" id="KW-0539">Nucleus</keyword>
<dbReference type="InterPro" id="IPR036236">
    <property type="entry name" value="Znf_C2H2_sf"/>
</dbReference>
<feature type="domain" description="C2H2-type" evidence="8">
    <location>
        <begin position="263"/>
        <end position="290"/>
    </location>
</feature>
<dbReference type="Pfam" id="PF13913">
    <property type="entry name" value="zf-C2HC_2"/>
    <property type="match status" value="2"/>
</dbReference>
<dbReference type="PANTHER" id="PTHR16515:SF49">
    <property type="entry name" value="GASTRULA ZINC FINGER PROTEIN XLCGF49.1-LIKE-RELATED"/>
    <property type="match status" value="1"/>
</dbReference>
<feature type="domain" description="C2H2-type" evidence="8">
    <location>
        <begin position="289"/>
        <end position="315"/>
    </location>
</feature>
<keyword evidence="5" id="KW-0862">Zinc</keyword>
<evidence type="ECO:0000256" key="7">
    <source>
        <dbReference type="PROSITE-ProRule" id="PRU00042"/>
    </source>
</evidence>
<feature type="domain" description="C2H2-type" evidence="8">
    <location>
        <begin position="372"/>
        <end position="399"/>
    </location>
</feature>
<reference evidence="9" key="3">
    <citation type="submission" date="2025-08" db="UniProtKB">
        <authorList>
            <consortium name="Ensembl"/>
        </authorList>
    </citation>
    <scope>IDENTIFICATION</scope>
</reference>
<dbReference type="SMART" id="SM00355">
    <property type="entry name" value="ZnF_C2H2"/>
    <property type="match status" value="6"/>
</dbReference>
<dbReference type="FunFam" id="3.30.160.60:FF:000690">
    <property type="entry name" value="Zinc finger protein 354C"/>
    <property type="match status" value="1"/>
</dbReference>
<proteinExistence type="predicted"/>
<evidence type="ECO:0000256" key="1">
    <source>
        <dbReference type="ARBA" id="ARBA00004123"/>
    </source>
</evidence>
<dbReference type="PROSITE" id="PS50157">
    <property type="entry name" value="ZINC_FINGER_C2H2_2"/>
    <property type="match status" value="6"/>
</dbReference>
<keyword evidence="4 7" id="KW-0863">Zinc-finger</keyword>
<dbReference type="Pfam" id="PF00096">
    <property type="entry name" value="zf-C2H2"/>
    <property type="match status" value="3"/>
</dbReference>
<evidence type="ECO:0000256" key="5">
    <source>
        <dbReference type="ARBA" id="ARBA00022833"/>
    </source>
</evidence>
<feature type="domain" description="C2H2-type" evidence="8">
    <location>
        <begin position="344"/>
        <end position="371"/>
    </location>
</feature>
<evidence type="ECO:0000313" key="9">
    <source>
        <dbReference type="Ensembl" id="ENSACLP00000073708.1"/>
    </source>
</evidence>
<dbReference type="Gene3D" id="3.30.160.60">
    <property type="entry name" value="Classic Zinc Finger"/>
    <property type="match status" value="5"/>
</dbReference>
<reference evidence="9 10" key="1">
    <citation type="submission" date="2018-05" db="EMBL/GenBank/DDBJ databases">
        <authorList>
            <person name="Datahose"/>
        </authorList>
    </citation>
    <scope>NUCLEOTIDE SEQUENCE</scope>
</reference>
<protein>
    <recommendedName>
        <fullName evidence="8">C2H2-type domain-containing protein</fullName>
    </recommendedName>
</protein>
<feature type="domain" description="C2H2-type" evidence="8">
    <location>
        <begin position="235"/>
        <end position="262"/>
    </location>
</feature>
<evidence type="ECO:0000256" key="6">
    <source>
        <dbReference type="ARBA" id="ARBA00023242"/>
    </source>
</evidence>
<reference evidence="9" key="4">
    <citation type="submission" date="2025-09" db="UniProtKB">
        <authorList>
            <consortium name="Ensembl"/>
        </authorList>
    </citation>
    <scope>IDENTIFICATION</scope>
</reference>
<accession>A0AAX7UUE2</accession>
<dbReference type="GeneTree" id="ENSGT00940000170908"/>
<reference evidence="10" key="2">
    <citation type="submission" date="2023-03" db="EMBL/GenBank/DDBJ databases">
        <authorList>
            <consortium name="Wellcome Sanger Institute Data Sharing"/>
        </authorList>
    </citation>
    <scope>NUCLEOTIDE SEQUENCE [LARGE SCALE GENOMIC DNA]</scope>
</reference>
<evidence type="ECO:0000256" key="2">
    <source>
        <dbReference type="ARBA" id="ARBA00022723"/>
    </source>
</evidence>
<name>A0AAX7UUE2_ASTCA</name>
<evidence type="ECO:0000313" key="10">
    <source>
        <dbReference type="Proteomes" id="UP000265100"/>
    </source>
</evidence>
<dbReference type="GO" id="GO:0003690">
    <property type="term" value="F:double-stranded DNA binding"/>
    <property type="evidence" value="ECO:0007669"/>
    <property type="project" value="UniProtKB-ARBA"/>
</dbReference>
<keyword evidence="3" id="KW-0677">Repeat</keyword>
<dbReference type="FunFam" id="3.30.160.60:FF:002343">
    <property type="entry name" value="Zinc finger protein 33A"/>
    <property type="match status" value="1"/>
</dbReference>
<feature type="domain" description="C2H2-type" evidence="8">
    <location>
        <begin position="316"/>
        <end position="343"/>
    </location>
</feature>
<organism evidence="9 10">
    <name type="scientific">Astatotilapia calliptera</name>
    <name type="common">Eastern happy</name>
    <name type="synonym">Chromis callipterus</name>
    <dbReference type="NCBI Taxonomy" id="8154"/>
    <lineage>
        <taxon>Eukaryota</taxon>
        <taxon>Metazoa</taxon>
        <taxon>Chordata</taxon>
        <taxon>Craniata</taxon>
        <taxon>Vertebrata</taxon>
        <taxon>Euteleostomi</taxon>
        <taxon>Actinopterygii</taxon>
        <taxon>Neopterygii</taxon>
        <taxon>Teleostei</taxon>
        <taxon>Neoteleostei</taxon>
        <taxon>Acanthomorphata</taxon>
        <taxon>Ovalentaria</taxon>
        <taxon>Cichlomorphae</taxon>
        <taxon>Cichliformes</taxon>
        <taxon>Cichlidae</taxon>
        <taxon>African cichlids</taxon>
        <taxon>Pseudocrenilabrinae</taxon>
        <taxon>Haplochromini</taxon>
        <taxon>Astatotilapia</taxon>
    </lineage>
</organism>
<evidence type="ECO:0000256" key="4">
    <source>
        <dbReference type="ARBA" id="ARBA00022771"/>
    </source>
</evidence>
<dbReference type="PROSITE" id="PS00028">
    <property type="entry name" value="ZINC_FINGER_C2H2_1"/>
    <property type="match status" value="5"/>
</dbReference>
<dbReference type="PANTHER" id="PTHR16515">
    <property type="entry name" value="PR DOMAIN ZINC FINGER PROTEIN"/>
    <property type="match status" value="1"/>
</dbReference>
<keyword evidence="10" id="KW-1185">Reference proteome</keyword>
<comment type="subcellular location">
    <subcellularLocation>
        <location evidence="1">Nucleus</location>
    </subcellularLocation>
</comment>
<dbReference type="AlphaFoldDB" id="A0AAX7UUE2"/>
<keyword evidence="2" id="KW-0479">Metal-binding</keyword>